<feature type="transmembrane region" description="Helical" evidence="1">
    <location>
        <begin position="51"/>
        <end position="70"/>
    </location>
</feature>
<feature type="transmembrane region" description="Helical" evidence="1">
    <location>
        <begin position="7"/>
        <end position="31"/>
    </location>
</feature>
<protein>
    <submittedName>
        <fullName evidence="2">Uncharacterized protein</fullName>
    </submittedName>
</protein>
<keyword evidence="1" id="KW-1133">Transmembrane helix</keyword>
<dbReference type="Proteomes" id="UP000581189">
    <property type="component" value="Unassembled WGS sequence"/>
</dbReference>
<sequence>MRVLLMLLAIGLGSLCGGVLLTLLLLPLWGWLDNRIGIEALGHSGPAPWCYGLSIGVLALLGIILLARALRRA</sequence>
<name>A0A7W4H3B9_9GAMM</name>
<organism evidence="2 3">
    <name type="scientific">Aquipseudomonas guryensis</name>
    <dbReference type="NCBI Taxonomy" id="2759165"/>
    <lineage>
        <taxon>Bacteria</taxon>
        <taxon>Pseudomonadati</taxon>
        <taxon>Pseudomonadota</taxon>
        <taxon>Gammaproteobacteria</taxon>
        <taxon>Pseudomonadales</taxon>
        <taxon>Pseudomonadaceae</taxon>
        <taxon>Aquipseudomonas</taxon>
    </lineage>
</organism>
<dbReference type="EMBL" id="JACJFN010000002">
    <property type="protein sequence ID" value="MBB1519309.1"/>
    <property type="molecule type" value="Genomic_DNA"/>
</dbReference>
<dbReference type="AlphaFoldDB" id="A0A7W4H3B9"/>
<evidence type="ECO:0000256" key="1">
    <source>
        <dbReference type="SAM" id="Phobius"/>
    </source>
</evidence>
<evidence type="ECO:0000313" key="2">
    <source>
        <dbReference type="EMBL" id="MBB1519309.1"/>
    </source>
</evidence>
<keyword evidence="3" id="KW-1185">Reference proteome</keyword>
<accession>A0A7W4H3B9</accession>
<proteinExistence type="predicted"/>
<reference evidence="2 3" key="1">
    <citation type="submission" date="2020-08" db="EMBL/GenBank/DDBJ databases">
        <authorList>
            <person name="Kim C.M."/>
        </authorList>
    </citation>
    <scope>NUCLEOTIDE SEQUENCE [LARGE SCALE GENOMIC DNA]</scope>
    <source>
        <strain evidence="2 3">SR9</strain>
    </source>
</reference>
<keyword evidence="1" id="KW-0812">Transmembrane</keyword>
<comment type="caution">
    <text evidence="2">The sequence shown here is derived from an EMBL/GenBank/DDBJ whole genome shotgun (WGS) entry which is preliminary data.</text>
</comment>
<keyword evidence="1" id="KW-0472">Membrane</keyword>
<dbReference type="RefSeq" id="WP_182833339.1">
    <property type="nucleotide sequence ID" value="NZ_JACJFN010000002.1"/>
</dbReference>
<evidence type="ECO:0000313" key="3">
    <source>
        <dbReference type="Proteomes" id="UP000581189"/>
    </source>
</evidence>
<gene>
    <name evidence="2" type="ORF">H3H45_08685</name>
</gene>